<dbReference type="AlphaFoldDB" id="A0A3M2J610"/>
<evidence type="ECO:0000313" key="2">
    <source>
        <dbReference type="Proteomes" id="UP000269289"/>
    </source>
</evidence>
<reference evidence="1 2" key="1">
    <citation type="submission" date="2018-10" db="EMBL/GenBank/DDBJ databases">
        <title>Isolation, diversity and antifungal activity of actinobacteria from wheat.</title>
        <authorList>
            <person name="Han C."/>
        </authorList>
    </citation>
    <scope>NUCLEOTIDE SEQUENCE [LARGE SCALE GENOMIC DNA]</scope>
    <source>
        <strain evidence="1 2">NEAU-YY56</strain>
    </source>
</reference>
<keyword evidence="2" id="KW-1185">Reference proteome</keyword>
<accession>A0A3M2J610</accession>
<protein>
    <submittedName>
        <fullName evidence="1">Uncharacterized protein</fullName>
    </submittedName>
</protein>
<evidence type="ECO:0000313" key="1">
    <source>
        <dbReference type="EMBL" id="RMI09547.1"/>
    </source>
</evidence>
<dbReference type="RefSeq" id="WP_122149256.1">
    <property type="nucleotide sequence ID" value="NZ_RFFI01000046.1"/>
</dbReference>
<gene>
    <name evidence="1" type="ORF">EBM89_09815</name>
</gene>
<dbReference type="OrthoDB" id="4965902at2"/>
<dbReference type="Proteomes" id="UP000269289">
    <property type="component" value="Unassembled WGS sequence"/>
</dbReference>
<dbReference type="EMBL" id="RFFI01000046">
    <property type="protein sequence ID" value="RMI09547.1"/>
    <property type="molecule type" value="Genomic_DNA"/>
</dbReference>
<sequence>MATKVRRDVCPVRDRAEYKAALMDALATGVDSLVAEDAPGLGDDPRAVAARMIAAVPRAHVYDDLVGPFYGTDAVRRMLGGVSRQAVHDRASRRTLLQVRTSDGVSLYPAFQFEGDGVSPRVRRVLSAFRDVPVDGWAVATWFSVPAVDLDGLTPRDWLGDLHRDDAMVLALAQRAAIRWAAP</sequence>
<name>A0A3M2J610_9CELL</name>
<proteinExistence type="predicted"/>
<organism evidence="1 2">
    <name type="scientific">Cellulomonas triticagri</name>
    <dbReference type="NCBI Taxonomy" id="2483352"/>
    <lineage>
        <taxon>Bacteria</taxon>
        <taxon>Bacillati</taxon>
        <taxon>Actinomycetota</taxon>
        <taxon>Actinomycetes</taxon>
        <taxon>Micrococcales</taxon>
        <taxon>Cellulomonadaceae</taxon>
        <taxon>Cellulomonas</taxon>
    </lineage>
</organism>
<comment type="caution">
    <text evidence="1">The sequence shown here is derived from an EMBL/GenBank/DDBJ whole genome shotgun (WGS) entry which is preliminary data.</text>
</comment>